<dbReference type="InterPro" id="IPR023296">
    <property type="entry name" value="Glyco_hydro_beta-prop_sf"/>
</dbReference>
<comment type="similarity">
    <text evidence="2 5">Belongs to the glycosyl hydrolase 43 family.</text>
</comment>
<accession>A0A4P6YBR4</accession>
<evidence type="ECO:0000313" key="6">
    <source>
        <dbReference type="EMBL" id="QBN20519.1"/>
    </source>
</evidence>
<reference evidence="7" key="1">
    <citation type="submission" date="2019-03" db="EMBL/GenBank/DDBJ databases">
        <title>Flavobacterium sp.</title>
        <authorList>
            <person name="Kim H."/>
        </authorList>
    </citation>
    <scope>NUCLEOTIDE SEQUENCE [LARGE SCALE GENOMIC DNA]</scope>
    <source>
        <strain evidence="7">GS13</strain>
    </source>
</reference>
<dbReference type="SUPFAM" id="SSF75005">
    <property type="entry name" value="Arabinanase/levansucrase/invertase"/>
    <property type="match status" value="1"/>
</dbReference>
<proteinExistence type="inferred from homology"/>
<dbReference type="AlphaFoldDB" id="A0A4P6YBR4"/>
<dbReference type="GO" id="GO:0004553">
    <property type="term" value="F:hydrolase activity, hydrolyzing O-glycosyl compounds"/>
    <property type="evidence" value="ECO:0007669"/>
    <property type="project" value="InterPro"/>
</dbReference>
<gene>
    <name evidence="6" type="ORF">E1750_17560</name>
</gene>
<evidence type="ECO:0000313" key="7">
    <source>
        <dbReference type="Proteomes" id="UP000291124"/>
    </source>
</evidence>
<dbReference type="Pfam" id="PF04616">
    <property type="entry name" value="Glyco_hydro_43"/>
    <property type="match status" value="1"/>
</dbReference>
<organism evidence="6 7">
    <name type="scientific">Flavobacterium nackdongense</name>
    <dbReference type="NCBI Taxonomy" id="2547394"/>
    <lineage>
        <taxon>Bacteria</taxon>
        <taxon>Pseudomonadati</taxon>
        <taxon>Bacteroidota</taxon>
        <taxon>Flavobacteriia</taxon>
        <taxon>Flavobacteriales</taxon>
        <taxon>Flavobacteriaceae</taxon>
        <taxon>Flavobacterium</taxon>
    </lineage>
</organism>
<dbReference type="PANTHER" id="PTHR43301">
    <property type="entry name" value="ARABINAN ENDO-1,5-ALPHA-L-ARABINOSIDASE"/>
    <property type="match status" value="1"/>
</dbReference>
<evidence type="ECO:0000256" key="4">
    <source>
        <dbReference type="ARBA" id="ARBA00023295"/>
    </source>
</evidence>
<dbReference type="Gene3D" id="2.115.10.20">
    <property type="entry name" value="Glycosyl hydrolase domain, family 43"/>
    <property type="match status" value="1"/>
</dbReference>
<keyword evidence="7" id="KW-1185">Reference proteome</keyword>
<dbReference type="Proteomes" id="UP000291124">
    <property type="component" value="Chromosome"/>
</dbReference>
<comment type="pathway">
    <text evidence="1">Glycan metabolism; L-arabinan degradation.</text>
</comment>
<dbReference type="InterPro" id="IPR050727">
    <property type="entry name" value="GH43_arabinanases"/>
</dbReference>
<dbReference type="GO" id="GO:0005975">
    <property type="term" value="P:carbohydrate metabolic process"/>
    <property type="evidence" value="ECO:0007669"/>
    <property type="project" value="InterPro"/>
</dbReference>
<evidence type="ECO:0000256" key="3">
    <source>
        <dbReference type="ARBA" id="ARBA00022801"/>
    </source>
</evidence>
<name>A0A4P6YBR4_9FLAO</name>
<dbReference type="EMBL" id="CP037933">
    <property type="protein sequence ID" value="QBN20519.1"/>
    <property type="molecule type" value="Genomic_DNA"/>
</dbReference>
<keyword evidence="3 5" id="KW-0378">Hydrolase</keyword>
<evidence type="ECO:0000256" key="1">
    <source>
        <dbReference type="ARBA" id="ARBA00004834"/>
    </source>
</evidence>
<dbReference type="PANTHER" id="PTHR43301:SF3">
    <property type="entry name" value="ARABINAN ENDO-1,5-ALPHA-L-ARABINOSIDASE A-RELATED"/>
    <property type="match status" value="1"/>
</dbReference>
<dbReference type="OrthoDB" id="9763933at2"/>
<evidence type="ECO:0000256" key="2">
    <source>
        <dbReference type="ARBA" id="ARBA00009865"/>
    </source>
</evidence>
<dbReference type="KEGG" id="fnk:E1750_17560"/>
<evidence type="ECO:0000256" key="5">
    <source>
        <dbReference type="RuleBase" id="RU361187"/>
    </source>
</evidence>
<dbReference type="InterPro" id="IPR006710">
    <property type="entry name" value="Glyco_hydro_43"/>
</dbReference>
<keyword evidence="4 5" id="KW-0326">Glycosidase</keyword>
<protein>
    <submittedName>
        <fullName evidence="6">Glycoside hydrolase</fullName>
    </submittedName>
</protein>
<sequence>MRIYIRISFLLLSLTGFSQLKTLADIRVRDPFIYTDSISKTYYLYAQTGNRLLDNDTIKGVEVYKSTNLKDWSGPDTVFSAPSDHWGKRMVWAPEMHYYKGKYFLFVTFTGDEMALKPKEQPEQYRRGTQILVADKPTGPFKAFTNKPTTPKEWMSLDGTLWVENHVPYMVFCHEWAQIGDGTMELIQLKDDLSGTVGVPRTLFKATEAKWVRSLSTTGFKYHGYVTDGCFLYKTKTGKLLMIWSSFGDKGYGLGQLISESGSIKGPWKQIDKMIFEEGGGHGMIFKTFEGKSMLCLHQPNKGDKERTQIYELIDSGDYLDILK</sequence>
<dbReference type="CDD" id="cd08981">
    <property type="entry name" value="GH43_Bt1873-like"/>
    <property type="match status" value="1"/>
</dbReference>
<dbReference type="RefSeq" id="WP_133278018.1">
    <property type="nucleotide sequence ID" value="NZ_CP037933.1"/>
</dbReference>